<keyword evidence="1" id="KW-0808">Transferase</keyword>
<evidence type="ECO:0000256" key="1">
    <source>
        <dbReference type="ARBA" id="ARBA00022679"/>
    </source>
</evidence>
<dbReference type="PROSITE" id="PS51186">
    <property type="entry name" value="GNAT"/>
    <property type="match status" value="1"/>
</dbReference>
<dbReference type="RefSeq" id="WP_238197062.1">
    <property type="nucleotide sequence ID" value="NZ_BPQZ01000015.1"/>
</dbReference>
<dbReference type="InterPro" id="IPR016181">
    <property type="entry name" value="Acyl_CoA_acyltransferase"/>
</dbReference>
<dbReference type="InterPro" id="IPR050832">
    <property type="entry name" value="Bact_Acetyltransf"/>
</dbReference>
<dbReference type="SUPFAM" id="SSF55729">
    <property type="entry name" value="Acyl-CoA N-acyltransferases (Nat)"/>
    <property type="match status" value="1"/>
</dbReference>
<dbReference type="GO" id="GO:0016747">
    <property type="term" value="F:acyltransferase activity, transferring groups other than amino-acyl groups"/>
    <property type="evidence" value="ECO:0007669"/>
    <property type="project" value="InterPro"/>
</dbReference>
<protein>
    <submittedName>
        <fullName evidence="4">N-acetyltransferase</fullName>
    </submittedName>
</protein>
<evidence type="ECO:0000259" key="3">
    <source>
        <dbReference type="PROSITE" id="PS51186"/>
    </source>
</evidence>
<dbReference type="Gene3D" id="3.40.630.30">
    <property type="match status" value="1"/>
</dbReference>
<dbReference type="EMBL" id="BSPL01000005">
    <property type="protein sequence ID" value="GLS68385.1"/>
    <property type="molecule type" value="Genomic_DNA"/>
</dbReference>
<dbReference type="AlphaFoldDB" id="A0AA37TAQ1"/>
<dbReference type="PANTHER" id="PTHR43877">
    <property type="entry name" value="AMINOALKYLPHOSPHONATE N-ACETYLTRANSFERASE-RELATED-RELATED"/>
    <property type="match status" value="1"/>
</dbReference>
<evidence type="ECO:0000256" key="2">
    <source>
        <dbReference type="ARBA" id="ARBA00023315"/>
    </source>
</evidence>
<name>A0AA37TAQ1_9HYPH</name>
<gene>
    <name evidence="4" type="ORF">GCM10007890_03970</name>
</gene>
<evidence type="ECO:0000313" key="4">
    <source>
        <dbReference type="EMBL" id="GLS68385.1"/>
    </source>
</evidence>
<dbReference type="CDD" id="cd04301">
    <property type="entry name" value="NAT_SF"/>
    <property type="match status" value="1"/>
</dbReference>
<feature type="domain" description="N-acetyltransferase" evidence="3">
    <location>
        <begin position="1"/>
        <end position="141"/>
    </location>
</feature>
<dbReference type="Pfam" id="PF00583">
    <property type="entry name" value="Acetyltransf_1"/>
    <property type="match status" value="1"/>
</dbReference>
<keyword evidence="5" id="KW-1185">Reference proteome</keyword>
<proteinExistence type="predicted"/>
<accession>A0AA37TAQ1</accession>
<dbReference type="Proteomes" id="UP001157440">
    <property type="component" value="Unassembled WGS sequence"/>
</dbReference>
<evidence type="ECO:0000313" key="5">
    <source>
        <dbReference type="Proteomes" id="UP001157440"/>
    </source>
</evidence>
<comment type="caution">
    <text evidence="4">The sequence shown here is derived from an EMBL/GenBank/DDBJ whole genome shotgun (WGS) entry which is preliminary data.</text>
</comment>
<dbReference type="InterPro" id="IPR000182">
    <property type="entry name" value="GNAT_dom"/>
</dbReference>
<dbReference type="PANTHER" id="PTHR43877:SF2">
    <property type="entry name" value="AMINOALKYLPHOSPHONATE N-ACETYLTRANSFERASE-RELATED"/>
    <property type="match status" value="1"/>
</dbReference>
<organism evidence="4 5">
    <name type="scientific">Methylobacterium tardum</name>
    <dbReference type="NCBI Taxonomy" id="374432"/>
    <lineage>
        <taxon>Bacteria</taxon>
        <taxon>Pseudomonadati</taxon>
        <taxon>Pseudomonadota</taxon>
        <taxon>Alphaproteobacteria</taxon>
        <taxon>Hyphomicrobiales</taxon>
        <taxon>Methylobacteriaceae</taxon>
        <taxon>Methylobacterium</taxon>
    </lineage>
</organism>
<sequence>MTRERITVSADIDAETAKIVEDGLDRSNELHNGPDPTKPLWLVCRDDQGQVLGGLKGLIQWDWFVVLILWVEEERRRQGIGQRLLRKAEDAARKHGCRRVRLATMTFQAPEFYRKSGYAEECRLLDVPPGHAYIWMSKTLAD</sequence>
<keyword evidence="2" id="KW-0012">Acyltransferase</keyword>
<reference evidence="5" key="1">
    <citation type="journal article" date="2019" name="Int. J. Syst. Evol. Microbiol.">
        <title>The Global Catalogue of Microorganisms (GCM) 10K type strain sequencing project: providing services to taxonomists for standard genome sequencing and annotation.</title>
        <authorList>
            <consortium name="The Broad Institute Genomics Platform"/>
            <consortium name="The Broad Institute Genome Sequencing Center for Infectious Disease"/>
            <person name="Wu L."/>
            <person name="Ma J."/>
        </authorList>
    </citation>
    <scope>NUCLEOTIDE SEQUENCE [LARGE SCALE GENOMIC DNA]</scope>
    <source>
        <strain evidence="5">NBRC 103632</strain>
    </source>
</reference>